<reference evidence="1" key="1">
    <citation type="journal article" date="2014" name="Front. Microbiol.">
        <title>High frequency of phylogenetically diverse reductive dehalogenase-homologous genes in deep subseafloor sedimentary metagenomes.</title>
        <authorList>
            <person name="Kawai M."/>
            <person name="Futagami T."/>
            <person name="Toyoda A."/>
            <person name="Takaki Y."/>
            <person name="Nishi S."/>
            <person name="Hori S."/>
            <person name="Arai W."/>
            <person name="Tsubouchi T."/>
            <person name="Morono Y."/>
            <person name="Uchiyama I."/>
            <person name="Ito T."/>
            <person name="Fujiyama A."/>
            <person name="Inagaki F."/>
            <person name="Takami H."/>
        </authorList>
    </citation>
    <scope>NUCLEOTIDE SEQUENCE</scope>
    <source>
        <strain evidence="1">Expedition CK06-06</strain>
    </source>
</reference>
<sequence length="202" mass="21231">AIMSNGRRYTRLQAVIEVGTGTGTMPVFPVDVNGGVVFRVFGSGVRVWALRYPTTRIQIGSTIGPPNPISVPVSEGNGFTVPAGLSPSVTIFQASEQSNWRPQEGFPGSWQLTATLSPVNGINVVRIPPFARSVKITQAPGGAAIPAYRINDISGNAVGTINVPPGSRTSNLELEPGGSYTIENTTTTATSNSQVVFNVSQF</sequence>
<feature type="non-terminal residue" evidence="1">
    <location>
        <position position="1"/>
    </location>
</feature>
<protein>
    <submittedName>
        <fullName evidence="1">Uncharacterized protein</fullName>
    </submittedName>
</protein>
<evidence type="ECO:0000313" key="1">
    <source>
        <dbReference type="EMBL" id="GAG34239.1"/>
    </source>
</evidence>
<proteinExistence type="predicted"/>
<dbReference type="AlphaFoldDB" id="X0WTD0"/>
<dbReference type="EMBL" id="BARS01042938">
    <property type="protein sequence ID" value="GAG34239.1"/>
    <property type="molecule type" value="Genomic_DNA"/>
</dbReference>
<comment type="caution">
    <text evidence="1">The sequence shown here is derived from an EMBL/GenBank/DDBJ whole genome shotgun (WGS) entry which is preliminary data.</text>
</comment>
<name>X0WTD0_9ZZZZ</name>
<organism evidence="1">
    <name type="scientific">marine sediment metagenome</name>
    <dbReference type="NCBI Taxonomy" id="412755"/>
    <lineage>
        <taxon>unclassified sequences</taxon>
        <taxon>metagenomes</taxon>
        <taxon>ecological metagenomes</taxon>
    </lineage>
</organism>
<accession>X0WTD0</accession>
<gene>
    <name evidence="1" type="ORF">S01H1_65075</name>
</gene>